<evidence type="ECO:0000313" key="1">
    <source>
        <dbReference type="EMBL" id="MBU2711134.1"/>
    </source>
</evidence>
<name>A0ABS5ZAV8_9GAMM</name>
<accession>A0ABS5ZAV8</accession>
<gene>
    <name evidence="1" type="ORF">KCG35_08685</name>
</gene>
<organism evidence="1 2">
    <name type="scientific">Zooshikella harenae</name>
    <dbReference type="NCBI Taxonomy" id="2827238"/>
    <lineage>
        <taxon>Bacteria</taxon>
        <taxon>Pseudomonadati</taxon>
        <taxon>Pseudomonadota</taxon>
        <taxon>Gammaproteobacteria</taxon>
        <taxon>Oceanospirillales</taxon>
        <taxon>Zooshikellaceae</taxon>
        <taxon>Zooshikella</taxon>
    </lineage>
</organism>
<dbReference type="PROSITE" id="PS51257">
    <property type="entry name" value="PROKAR_LIPOPROTEIN"/>
    <property type="match status" value="1"/>
</dbReference>
<keyword evidence="2" id="KW-1185">Reference proteome</keyword>
<protein>
    <recommendedName>
        <fullName evidence="3">Lipoprotein</fullName>
    </recommendedName>
</protein>
<dbReference type="Proteomes" id="UP000690515">
    <property type="component" value="Unassembled WGS sequence"/>
</dbReference>
<proteinExistence type="predicted"/>
<evidence type="ECO:0008006" key="3">
    <source>
        <dbReference type="Google" id="ProtNLM"/>
    </source>
</evidence>
<dbReference type="RefSeq" id="WP_215819295.1">
    <property type="nucleotide sequence ID" value="NZ_JAGSOY010000015.1"/>
</dbReference>
<reference evidence="1 2" key="1">
    <citation type="submission" date="2021-04" db="EMBL/GenBank/DDBJ databases">
        <authorList>
            <person name="Pira H."/>
            <person name="Risdian C."/>
            <person name="Wink J."/>
        </authorList>
    </citation>
    <scope>NUCLEOTIDE SEQUENCE [LARGE SCALE GENOMIC DNA]</scope>
    <source>
        <strain evidence="1 2">WH53</strain>
    </source>
</reference>
<dbReference type="EMBL" id="JAGSOY010000015">
    <property type="protein sequence ID" value="MBU2711134.1"/>
    <property type="molecule type" value="Genomic_DNA"/>
</dbReference>
<evidence type="ECO:0000313" key="2">
    <source>
        <dbReference type="Proteomes" id="UP000690515"/>
    </source>
</evidence>
<comment type="caution">
    <text evidence="1">The sequence shown here is derived from an EMBL/GenBank/DDBJ whole genome shotgun (WGS) entry which is preliminary data.</text>
</comment>
<sequence>MKWMSVAFVFLITGCQLLSPQPDLDPKYRTYFLQDHQRQCQRAADNAGDPRVCPCVANRMMNELPAQTHDWLQQAFIIRQQQPSISHQAMLEQLAKTTGKTTSELQTTIEQSLGQAFVDAQAICVKRSQE</sequence>